<evidence type="ECO:0000256" key="5">
    <source>
        <dbReference type="ARBA" id="ARBA00034115"/>
    </source>
</evidence>
<feature type="domain" description="Orn/DAP/Arg decarboxylase 2 N-terminal" evidence="11">
    <location>
        <begin position="37"/>
        <end position="259"/>
    </location>
</feature>
<dbReference type="Proteomes" id="UP000203589">
    <property type="component" value="Chromosome"/>
</dbReference>
<dbReference type="InterPro" id="IPR022643">
    <property type="entry name" value="De-COase2_C"/>
</dbReference>
<dbReference type="Gene3D" id="3.20.20.10">
    <property type="entry name" value="Alanine racemase"/>
    <property type="match status" value="1"/>
</dbReference>
<dbReference type="Pfam" id="PF02784">
    <property type="entry name" value="Orn_Arg_deC_N"/>
    <property type="match status" value="1"/>
</dbReference>
<evidence type="ECO:0000256" key="7">
    <source>
        <dbReference type="ARBA" id="ARBA00049127"/>
    </source>
</evidence>
<feature type="domain" description="Orn/DAP/Arg decarboxylase 2 C-terminal" evidence="10">
    <location>
        <begin position="260"/>
        <end position="350"/>
    </location>
</feature>
<evidence type="ECO:0000259" key="11">
    <source>
        <dbReference type="Pfam" id="PF02784"/>
    </source>
</evidence>
<dbReference type="Gene3D" id="2.40.37.10">
    <property type="entry name" value="Lyase, Ornithine Decarboxylase, Chain A, domain 1"/>
    <property type="match status" value="1"/>
</dbReference>
<evidence type="ECO:0000259" key="10">
    <source>
        <dbReference type="Pfam" id="PF00278"/>
    </source>
</evidence>
<organism evidence="12 13">
    <name type="scientific">Antarctobacter heliothermus</name>
    <dbReference type="NCBI Taxonomy" id="74033"/>
    <lineage>
        <taxon>Bacteria</taxon>
        <taxon>Pseudomonadati</taxon>
        <taxon>Pseudomonadota</taxon>
        <taxon>Alphaproteobacteria</taxon>
        <taxon>Rhodobacterales</taxon>
        <taxon>Roseobacteraceae</taxon>
        <taxon>Antarctobacter</taxon>
    </lineage>
</organism>
<dbReference type="AlphaFoldDB" id="A0A222E9P3"/>
<dbReference type="SUPFAM" id="SSF50621">
    <property type="entry name" value="Alanine racemase C-terminal domain-like"/>
    <property type="match status" value="1"/>
</dbReference>
<evidence type="ECO:0000256" key="3">
    <source>
        <dbReference type="ARBA" id="ARBA00022898"/>
    </source>
</evidence>
<comment type="similarity">
    <text evidence="2 9">Belongs to the Orn/Lys/Arg decarboxylase class-II family.</text>
</comment>
<evidence type="ECO:0000256" key="4">
    <source>
        <dbReference type="ARBA" id="ARBA00023239"/>
    </source>
</evidence>
<dbReference type="SUPFAM" id="SSF51419">
    <property type="entry name" value="PLP-binding barrel"/>
    <property type="match status" value="1"/>
</dbReference>
<evidence type="ECO:0000256" key="9">
    <source>
        <dbReference type="RuleBase" id="RU003737"/>
    </source>
</evidence>
<dbReference type="InterPro" id="IPR009006">
    <property type="entry name" value="Ala_racemase/Decarboxylase_C"/>
</dbReference>
<feature type="modified residue" description="N6-(pyridoxal phosphate)lysine" evidence="8">
    <location>
        <position position="52"/>
    </location>
</feature>
<dbReference type="GO" id="GO:0005737">
    <property type="term" value="C:cytoplasm"/>
    <property type="evidence" value="ECO:0007669"/>
    <property type="project" value="TreeGrafter"/>
</dbReference>
<proteinExistence type="inferred from homology"/>
<name>A0A222E9P3_9RHOB</name>
<dbReference type="PROSITE" id="PS00878">
    <property type="entry name" value="ODR_DC_2_1"/>
    <property type="match status" value="1"/>
</dbReference>
<comment type="catalytic activity">
    <reaction evidence="7">
        <text>L-ornithine + H(+) = putrescine + CO2</text>
        <dbReference type="Rhea" id="RHEA:22964"/>
        <dbReference type="ChEBI" id="CHEBI:15378"/>
        <dbReference type="ChEBI" id="CHEBI:16526"/>
        <dbReference type="ChEBI" id="CHEBI:46911"/>
        <dbReference type="ChEBI" id="CHEBI:326268"/>
        <dbReference type="EC" id="4.1.1.17"/>
    </reaction>
</comment>
<dbReference type="GO" id="GO:0033387">
    <property type="term" value="P:putrescine biosynthetic process from arginine, via ornithine"/>
    <property type="evidence" value="ECO:0007669"/>
    <property type="project" value="TreeGrafter"/>
</dbReference>
<dbReference type="InterPro" id="IPR000183">
    <property type="entry name" value="Orn/DAP/Arg_de-COase"/>
</dbReference>
<dbReference type="PANTHER" id="PTHR11482">
    <property type="entry name" value="ARGININE/DIAMINOPIMELATE/ORNITHINE DECARBOXYLASE"/>
    <property type="match status" value="1"/>
</dbReference>
<evidence type="ECO:0000256" key="1">
    <source>
        <dbReference type="ARBA" id="ARBA00001933"/>
    </source>
</evidence>
<dbReference type="PRINTS" id="PR01179">
    <property type="entry name" value="ODADCRBXLASE"/>
</dbReference>
<dbReference type="CDD" id="cd00622">
    <property type="entry name" value="PLPDE_III_ODC"/>
    <property type="match status" value="1"/>
</dbReference>
<sequence>MALQQAFQRDPALWLARMCPDEPVFFYDPARLQATAALFMDHFPGEVTYAVKANPDTVVLDGLVAAGMAAFDVASPEEMEQVRRAAPQARLHYHNPIRSNAEIVAARSYGITSWSVDRISELDKLGPLDGAEIAVRLKLPVAGAAYDFGLKFGAGPEESGALLRAVVARGGVPSLTFHPGTQCREPQAWQSYIRAAAEISGAAGVRLHRLNVGGGFPAHREDPAPDLPALFAAIDGAVDGAFGMKRPALVCEPGRAMVAEACDLALRIKARDGDTVFLNDGVYGALGEWRDMRPSTRVTVLEPDGTMRAGAARPMTVFGPTCDSLDRLADKVSLPEGVQEEDYLLLHGCGAYSTALATKFNGYGVRRIVTLVRSGPIA</sequence>
<dbReference type="InterPro" id="IPR022644">
    <property type="entry name" value="De-COase2_N"/>
</dbReference>
<dbReference type="PRINTS" id="PR01182">
    <property type="entry name" value="ORNDCRBXLASE"/>
</dbReference>
<keyword evidence="13" id="KW-1185">Reference proteome</keyword>
<dbReference type="RefSeq" id="WP_094036404.1">
    <property type="nucleotide sequence ID" value="NZ_CP022540.1"/>
</dbReference>
<dbReference type="InterPro" id="IPR029066">
    <property type="entry name" value="PLP-binding_barrel"/>
</dbReference>
<dbReference type="EC" id="4.1.1.17" evidence="6"/>
<dbReference type="OrthoDB" id="9802147at2"/>
<feature type="active site" description="Proton donor" evidence="8">
    <location>
        <position position="322"/>
    </location>
</feature>
<dbReference type="InterPro" id="IPR022653">
    <property type="entry name" value="De-COase2_pyr-phos_BS"/>
</dbReference>
<comment type="pathway">
    <text evidence="5">Amine and polyamine biosynthesis; putrescine biosynthesis via L-ornithine pathway; putrescine from L-ornithine: step 1/1.</text>
</comment>
<accession>A0A222E9P3</accession>
<keyword evidence="3 8" id="KW-0663">Pyridoxal phosphate</keyword>
<keyword evidence="4 12" id="KW-0456">Lyase</keyword>
<dbReference type="EMBL" id="CP022540">
    <property type="protein sequence ID" value="ASP22681.1"/>
    <property type="molecule type" value="Genomic_DNA"/>
</dbReference>
<comment type="cofactor">
    <cofactor evidence="1 8">
        <name>pyridoxal 5'-phosphate</name>
        <dbReference type="ChEBI" id="CHEBI:597326"/>
    </cofactor>
</comment>
<evidence type="ECO:0000313" key="12">
    <source>
        <dbReference type="EMBL" id="ASP22681.1"/>
    </source>
</evidence>
<dbReference type="KEGG" id="aht:ANTHELSMS3_04074"/>
<dbReference type="Pfam" id="PF00278">
    <property type="entry name" value="Orn_DAP_Arg_deC"/>
    <property type="match status" value="1"/>
</dbReference>
<evidence type="ECO:0000256" key="8">
    <source>
        <dbReference type="PIRSR" id="PIRSR600183-50"/>
    </source>
</evidence>
<evidence type="ECO:0000313" key="13">
    <source>
        <dbReference type="Proteomes" id="UP000203589"/>
    </source>
</evidence>
<gene>
    <name evidence="12" type="primary">ldc</name>
    <name evidence="12" type="ORF">ANTHELSMS3_04074</name>
</gene>
<reference evidence="12 13" key="1">
    <citation type="submission" date="2017-07" db="EMBL/GenBank/DDBJ databases">
        <title>Genome Sequence of Antarctobacter heliothermus Strain SMS3 Isolated from a culture of the Diatom Skeletonema marinoi.</title>
        <authorList>
            <person name="Topel M."/>
            <person name="Pinder M.I.M."/>
            <person name="Johansson O.N."/>
            <person name="Kourtchenko O."/>
            <person name="Godhe A."/>
            <person name="Clarke A.K."/>
        </authorList>
    </citation>
    <scope>NUCLEOTIDE SEQUENCE [LARGE SCALE GENOMIC DNA]</scope>
    <source>
        <strain evidence="12 13">SMS3</strain>
    </source>
</reference>
<dbReference type="GO" id="GO:0004586">
    <property type="term" value="F:ornithine decarboxylase activity"/>
    <property type="evidence" value="ECO:0007669"/>
    <property type="project" value="UniProtKB-EC"/>
</dbReference>
<dbReference type="InterPro" id="IPR002433">
    <property type="entry name" value="Orn_de-COase"/>
</dbReference>
<evidence type="ECO:0000256" key="6">
    <source>
        <dbReference type="ARBA" id="ARBA00034138"/>
    </source>
</evidence>
<protein>
    <recommendedName>
        <fullName evidence="6">ornithine decarboxylase</fullName>
        <ecNumber evidence="6">4.1.1.17</ecNumber>
    </recommendedName>
</protein>
<evidence type="ECO:0000256" key="2">
    <source>
        <dbReference type="ARBA" id="ARBA00008872"/>
    </source>
</evidence>
<dbReference type="PANTHER" id="PTHR11482:SF6">
    <property type="entry name" value="ORNITHINE DECARBOXYLASE 1-RELATED"/>
    <property type="match status" value="1"/>
</dbReference>